<keyword evidence="3" id="KW-1185">Reference proteome</keyword>
<dbReference type="SUPFAM" id="SSF53448">
    <property type="entry name" value="Nucleotide-diphospho-sugar transferases"/>
    <property type="match status" value="1"/>
</dbReference>
<gene>
    <name evidence="2" type="ORF">LUCI_0386</name>
</gene>
<dbReference type="InterPro" id="IPR029044">
    <property type="entry name" value="Nucleotide-diphossugar_trans"/>
</dbReference>
<dbReference type="AlphaFoldDB" id="A0A498R1Z4"/>
<dbReference type="EMBL" id="UPPP01000053">
    <property type="protein sequence ID" value="VBB05179.1"/>
    <property type="molecule type" value="Genomic_DNA"/>
</dbReference>
<sequence length="310" mass="34670">MDNKIPVVSIGLPVYNGERYLRQAVESLLAQDYGDFELIIADNASTDSTFTICREYAVCDKRVRLYQNGRNLGSAQNFNKVFNMSAGKYFMWAACDDLWEPSCLGKCVTRLEANPAAIMCTCDTQHMDQSGNKLGLQIVAETAGMDAVQRVHRLMTYLGGFILYGVIRSDILRKTSLVQPKFGPDIILLMELTLLGEVVKVPEILFFYRFVVKPLDQYMSSIEPGLKSVTKPCTGLLRDMRRVILESGLPDSVKAAAENEFMECLMLESLHWKKQILCENIMELSALDEANLKKAIHHLIAAGDDSNPAP</sequence>
<dbReference type="GO" id="GO:0016740">
    <property type="term" value="F:transferase activity"/>
    <property type="evidence" value="ECO:0007669"/>
    <property type="project" value="UniProtKB-KW"/>
</dbReference>
<organism evidence="2 3">
    <name type="scientific">Lucifera butyrica</name>
    <dbReference type="NCBI Taxonomy" id="1351585"/>
    <lineage>
        <taxon>Bacteria</taxon>
        <taxon>Bacillati</taxon>
        <taxon>Bacillota</taxon>
        <taxon>Negativicutes</taxon>
        <taxon>Veillonellales</taxon>
        <taxon>Veillonellaceae</taxon>
        <taxon>Lucifera</taxon>
    </lineage>
</organism>
<dbReference type="InterPro" id="IPR050834">
    <property type="entry name" value="Glycosyltransf_2"/>
</dbReference>
<proteinExistence type="predicted"/>
<dbReference type="Proteomes" id="UP000277811">
    <property type="component" value="Unassembled WGS sequence"/>
</dbReference>
<feature type="domain" description="Glycosyltransferase 2-like" evidence="1">
    <location>
        <begin position="9"/>
        <end position="129"/>
    </location>
</feature>
<keyword evidence="2" id="KW-0808">Transferase</keyword>
<dbReference type="PANTHER" id="PTHR43685">
    <property type="entry name" value="GLYCOSYLTRANSFERASE"/>
    <property type="match status" value="1"/>
</dbReference>
<protein>
    <submittedName>
        <fullName evidence="2">Nucleotide-diphospho-sugar transferases</fullName>
    </submittedName>
</protein>
<dbReference type="CDD" id="cd00761">
    <property type="entry name" value="Glyco_tranf_GTA_type"/>
    <property type="match status" value="1"/>
</dbReference>
<accession>A0A498R1Z4</accession>
<dbReference type="Gene3D" id="3.90.550.10">
    <property type="entry name" value="Spore Coat Polysaccharide Biosynthesis Protein SpsA, Chain A"/>
    <property type="match status" value="1"/>
</dbReference>
<dbReference type="InterPro" id="IPR001173">
    <property type="entry name" value="Glyco_trans_2-like"/>
</dbReference>
<evidence type="ECO:0000313" key="3">
    <source>
        <dbReference type="Proteomes" id="UP000277811"/>
    </source>
</evidence>
<name>A0A498R1Z4_9FIRM</name>
<reference evidence="2 3" key="1">
    <citation type="submission" date="2018-06" db="EMBL/GenBank/DDBJ databases">
        <authorList>
            <person name="Strepis N."/>
        </authorList>
    </citation>
    <scope>NUCLEOTIDE SEQUENCE [LARGE SCALE GENOMIC DNA]</scope>
    <source>
        <strain evidence="2">LUCI</strain>
    </source>
</reference>
<dbReference type="PANTHER" id="PTHR43685:SF2">
    <property type="entry name" value="GLYCOSYLTRANSFERASE 2-LIKE DOMAIN-CONTAINING PROTEIN"/>
    <property type="match status" value="1"/>
</dbReference>
<evidence type="ECO:0000259" key="1">
    <source>
        <dbReference type="Pfam" id="PF00535"/>
    </source>
</evidence>
<dbReference type="RefSeq" id="WP_165865849.1">
    <property type="nucleotide sequence ID" value="NZ_UPPP01000053.1"/>
</dbReference>
<dbReference type="Pfam" id="PF00535">
    <property type="entry name" value="Glycos_transf_2"/>
    <property type="match status" value="1"/>
</dbReference>
<evidence type="ECO:0000313" key="2">
    <source>
        <dbReference type="EMBL" id="VBB05179.1"/>
    </source>
</evidence>